<dbReference type="PROSITE" id="PS50850">
    <property type="entry name" value="MFS"/>
    <property type="match status" value="1"/>
</dbReference>
<evidence type="ECO:0000256" key="5">
    <source>
        <dbReference type="ARBA" id="ARBA00023136"/>
    </source>
</evidence>
<dbReference type="Pfam" id="PF07690">
    <property type="entry name" value="MFS_1"/>
    <property type="match status" value="1"/>
</dbReference>
<feature type="transmembrane region" description="Helical" evidence="8">
    <location>
        <begin position="89"/>
        <end position="109"/>
    </location>
</feature>
<evidence type="ECO:0000256" key="8">
    <source>
        <dbReference type="SAM" id="Phobius"/>
    </source>
</evidence>
<feature type="transmembrane region" description="Helical" evidence="8">
    <location>
        <begin position="329"/>
        <end position="348"/>
    </location>
</feature>
<feature type="transmembrane region" description="Helical" evidence="8">
    <location>
        <begin position="391"/>
        <end position="410"/>
    </location>
</feature>
<reference evidence="10" key="1">
    <citation type="submission" date="2013-08" db="EMBL/GenBank/DDBJ databases">
        <title>Gene expansion shapes genome architecture in the human pathogen Lichtheimia corymbifera: an evolutionary genomics analysis in the ancient terrestrial Mucorales (Mucoromycotina).</title>
        <authorList>
            <person name="Schwartze V.U."/>
            <person name="Winter S."/>
            <person name="Shelest E."/>
            <person name="Marcet-Houben M."/>
            <person name="Horn F."/>
            <person name="Wehner S."/>
            <person name="Hoffmann K."/>
            <person name="Riege K."/>
            <person name="Sammeth M."/>
            <person name="Nowrousian M."/>
            <person name="Valiante V."/>
            <person name="Linde J."/>
            <person name="Jacobsen I.D."/>
            <person name="Marz M."/>
            <person name="Brakhage A.A."/>
            <person name="Gabaldon T."/>
            <person name="Bocker S."/>
            <person name="Voigt K."/>
        </authorList>
    </citation>
    <scope>NUCLEOTIDE SEQUENCE [LARGE SCALE GENOMIC DNA]</scope>
    <source>
        <strain evidence="10">FSU 9682</strain>
    </source>
</reference>
<feature type="transmembrane region" description="Helical" evidence="8">
    <location>
        <begin position="121"/>
        <end position="140"/>
    </location>
</feature>
<dbReference type="InterPro" id="IPR011701">
    <property type="entry name" value="MFS"/>
</dbReference>
<gene>
    <name evidence="10" type="ORF">LCOR_09010.1</name>
</gene>
<feature type="transmembrane region" description="Helical" evidence="8">
    <location>
        <begin position="416"/>
        <end position="436"/>
    </location>
</feature>
<evidence type="ECO:0000256" key="6">
    <source>
        <dbReference type="ARBA" id="ARBA00023180"/>
    </source>
</evidence>
<dbReference type="GO" id="GO:0015137">
    <property type="term" value="F:citrate transmembrane transporter activity"/>
    <property type="evidence" value="ECO:0007669"/>
    <property type="project" value="UniProtKB-ARBA"/>
</dbReference>
<dbReference type="CDD" id="cd17323">
    <property type="entry name" value="MFS_Tpo1_MDR_like"/>
    <property type="match status" value="1"/>
</dbReference>
<feature type="compositionally biased region" description="Low complexity" evidence="7">
    <location>
        <begin position="10"/>
        <end position="20"/>
    </location>
</feature>
<keyword evidence="2" id="KW-0813">Transport</keyword>
<keyword evidence="11" id="KW-1185">Reference proteome</keyword>
<dbReference type="STRING" id="1263082.A0A068S6X1"/>
<evidence type="ECO:0000313" key="11">
    <source>
        <dbReference type="Proteomes" id="UP000027586"/>
    </source>
</evidence>
<feature type="transmembrane region" description="Helical" evidence="8">
    <location>
        <begin position="209"/>
        <end position="229"/>
    </location>
</feature>
<dbReference type="FunFam" id="1.20.1720.10:FF:000009">
    <property type="entry name" value="MFS multidrug transporter"/>
    <property type="match status" value="1"/>
</dbReference>
<dbReference type="Gene3D" id="1.20.1720.10">
    <property type="entry name" value="Multidrug resistance protein D"/>
    <property type="match status" value="1"/>
</dbReference>
<dbReference type="PANTHER" id="PTHR23502:SF51">
    <property type="entry name" value="QUINIDINE RESISTANCE PROTEIN 1-RELATED"/>
    <property type="match status" value="1"/>
</dbReference>
<dbReference type="PANTHER" id="PTHR23502">
    <property type="entry name" value="MAJOR FACILITATOR SUPERFAMILY"/>
    <property type="match status" value="1"/>
</dbReference>
<feature type="transmembrane region" description="Helical" evidence="8">
    <location>
        <begin position="54"/>
        <end position="77"/>
    </location>
</feature>
<dbReference type="VEuPathDB" id="FungiDB:LCOR_09010.1"/>
<evidence type="ECO:0000256" key="4">
    <source>
        <dbReference type="ARBA" id="ARBA00022989"/>
    </source>
</evidence>
<evidence type="ECO:0000256" key="2">
    <source>
        <dbReference type="ARBA" id="ARBA00022448"/>
    </source>
</evidence>
<dbReference type="OrthoDB" id="440553at2759"/>
<comment type="caution">
    <text evidence="10">The sequence shown here is derived from an EMBL/GenBank/DDBJ whole genome shotgun (WGS) entry which is preliminary data.</text>
</comment>
<comment type="subcellular location">
    <subcellularLocation>
        <location evidence="1">Membrane</location>
        <topology evidence="1">Multi-pass membrane protein</topology>
    </subcellularLocation>
</comment>
<organism evidence="10 11">
    <name type="scientific">Lichtheimia corymbifera JMRC:FSU:9682</name>
    <dbReference type="NCBI Taxonomy" id="1263082"/>
    <lineage>
        <taxon>Eukaryota</taxon>
        <taxon>Fungi</taxon>
        <taxon>Fungi incertae sedis</taxon>
        <taxon>Mucoromycota</taxon>
        <taxon>Mucoromycotina</taxon>
        <taxon>Mucoromycetes</taxon>
        <taxon>Mucorales</taxon>
        <taxon>Lichtheimiaceae</taxon>
        <taxon>Lichtheimia</taxon>
    </lineage>
</organism>
<evidence type="ECO:0000259" key="9">
    <source>
        <dbReference type="PROSITE" id="PS50850"/>
    </source>
</evidence>
<evidence type="ECO:0000313" key="10">
    <source>
        <dbReference type="EMBL" id="CDH58133.1"/>
    </source>
</evidence>
<proteinExistence type="predicted"/>
<keyword evidence="6" id="KW-0325">Glycoprotein</keyword>
<dbReference type="EMBL" id="CBTN010000053">
    <property type="protein sequence ID" value="CDH58133.1"/>
    <property type="molecule type" value="Genomic_DNA"/>
</dbReference>
<dbReference type="Proteomes" id="UP000027586">
    <property type="component" value="Unassembled WGS sequence"/>
</dbReference>
<name>A0A068S6X1_9FUNG</name>
<evidence type="ECO:0000256" key="3">
    <source>
        <dbReference type="ARBA" id="ARBA00022692"/>
    </source>
</evidence>
<keyword evidence="4 8" id="KW-1133">Transmembrane helix</keyword>
<dbReference type="GO" id="GO:0005886">
    <property type="term" value="C:plasma membrane"/>
    <property type="evidence" value="ECO:0007669"/>
    <property type="project" value="TreeGrafter"/>
</dbReference>
<dbReference type="InterPro" id="IPR036259">
    <property type="entry name" value="MFS_trans_sf"/>
</dbReference>
<dbReference type="AlphaFoldDB" id="A0A068S6X1"/>
<feature type="transmembrane region" description="Helical" evidence="8">
    <location>
        <begin position="287"/>
        <end position="309"/>
    </location>
</feature>
<feature type="transmembrane region" description="Helical" evidence="8">
    <location>
        <begin position="480"/>
        <end position="504"/>
    </location>
</feature>
<feature type="domain" description="Major facilitator superfamily (MFS) profile" evidence="9">
    <location>
        <begin position="55"/>
        <end position="505"/>
    </location>
</feature>
<keyword evidence="3 8" id="KW-0812">Transmembrane</keyword>
<dbReference type="Gene3D" id="1.20.1250.20">
    <property type="entry name" value="MFS general substrate transporter like domains"/>
    <property type="match status" value="1"/>
</dbReference>
<feature type="region of interest" description="Disordered" evidence="7">
    <location>
        <begin position="1"/>
        <end position="21"/>
    </location>
</feature>
<protein>
    <submittedName>
        <fullName evidence="10">Quinidine resistance protein 2 protein</fullName>
    </submittedName>
</protein>
<evidence type="ECO:0000256" key="1">
    <source>
        <dbReference type="ARBA" id="ARBA00004141"/>
    </source>
</evidence>
<feature type="transmembrane region" description="Helical" evidence="8">
    <location>
        <begin position="457"/>
        <end position="474"/>
    </location>
</feature>
<dbReference type="FunFam" id="1.20.1250.20:FF:000172">
    <property type="entry name" value="MFS multidrug resistance transporter"/>
    <property type="match status" value="1"/>
</dbReference>
<dbReference type="SUPFAM" id="SSF103473">
    <property type="entry name" value="MFS general substrate transporter"/>
    <property type="match status" value="1"/>
</dbReference>
<sequence length="523" mass="57097">MMDPKQPDHTIITTTTTTTTPPKALEAGEQKAVVDNAEMAEEEYTVFSKPRRMFIAVIVSFAGLLSPFSSTVYYPALTEINKEFDVSTTLVNVSVSVYMIFQALTPSFWGSLADIWGRRPVYISTEILYVGICAGLANAPSFPALLVLRMFQAAGASSAIALGAGVLGDTIVPAERGAYFSAFTCCQMMATSLGPVIGGAIAQTLSWRWIFYVLMIIGGVALVLVFFFLPETLRSLVGNGSGYANPTPTQWLRKKALRQNNNDDAAGAVKEPSLSRFLKFPRVWQPFLYLLQPDVAFMMISNGLVAAMLAVYMTTTPTHFEAIYGLDELQVGLCYLPFGGGCVLASFMQGRILNRDFRAVARKLGYTSPEKLKSGDLPADFPIFKARLRTIWVQILLLQAVTVCYGWVLYKEVHLAAPLILQFIAGYAITCGVTVYQTLSVDLYPGKGATIGATNNIVRSLLGAAGTACVEPGIEGIGIGWMFTVLGLILFVSSGLVPIMVALGPKWWRRRCERREAKEQQKK</sequence>
<accession>A0A068S6X1</accession>
<dbReference type="InterPro" id="IPR020846">
    <property type="entry name" value="MFS_dom"/>
</dbReference>
<evidence type="ECO:0000256" key="7">
    <source>
        <dbReference type="SAM" id="MobiDB-lite"/>
    </source>
</evidence>
<feature type="transmembrane region" description="Helical" evidence="8">
    <location>
        <begin position="146"/>
        <end position="167"/>
    </location>
</feature>
<dbReference type="GO" id="GO:0140115">
    <property type="term" value="P:export across plasma membrane"/>
    <property type="evidence" value="ECO:0007669"/>
    <property type="project" value="UniProtKB-ARBA"/>
</dbReference>
<keyword evidence="5 8" id="KW-0472">Membrane</keyword>
<feature type="transmembrane region" description="Helical" evidence="8">
    <location>
        <begin position="179"/>
        <end position="203"/>
    </location>
</feature>